<protein>
    <submittedName>
        <fullName evidence="8">Uncharacterized protein</fullName>
    </submittedName>
</protein>
<keyword evidence="1" id="KW-0808">Transferase</keyword>
<evidence type="ECO:0000313" key="8">
    <source>
        <dbReference type="EMBL" id="CAH0100942.1"/>
    </source>
</evidence>
<name>A0A8J2WGQ8_9CRUS</name>
<proteinExistence type="predicted"/>
<reference evidence="8" key="1">
    <citation type="submission" date="2021-11" db="EMBL/GenBank/DDBJ databases">
        <authorList>
            <person name="Schell T."/>
        </authorList>
    </citation>
    <scope>NUCLEOTIDE SEQUENCE</scope>
    <source>
        <strain evidence="8">M5</strain>
    </source>
</reference>
<dbReference type="Proteomes" id="UP000789390">
    <property type="component" value="Unassembled WGS sequence"/>
</dbReference>
<evidence type="ECO:0000256" key="6">
    <source>
        <dbReference type="ARBA" id="ARBA00023315"/>
    </source>
</evidence>
<dbReference type="GO" id="GO:0006629">
    <property type="term" value="P:lipid metabolic process"/>
    <property type="evidence" value="ECO:0007669"/>
    <property type="project" value="UniProtKB-KW"/>
</dbReference>
<dbReference type="EMBL" id="CAKKLH010000046">
    <property type="protein sequence ID" value="CAH0100942.1"/>
    <property type="molecule type" value="Genomic_DNA"/>
</dbReference>
<dbReference type="GO" id="GO:0042171">
    <property type="term" value="F:lysophosphatidic acid acyltransferase activity"/>
    <property type="evidence" value="ECO:0007669"/>
    <property type="project" value="TreeGrafter"/>
</dbReference>
<evidence type="ECO:0000256" key="1">
    <source>
        <dbReference type="ARBA" id="ARBA00022679"/>
    </source>
</evidence>
<evidence type="ECO:0000256" key="2">
    <source>
        <dbReference type="ARBA" id="ARBA00022692"/>
    </source>
</evidence>
<feature type="transmembrane region" description="Helical" evidence="7">
    <location>
        <begin position="120"/>
        <end position="146"/>
    </location>
</feature>
<dbReference type="AlphaFoldDB" id="A0A8J2WGQ8"/>
<dbReference type="OrthoDB" id="272512at2759"/>
<keyword evidence="6" id="KW-0012">Acyltransferase</keyword>
<evidence type="ECO:0000256" key="3">
    <source>
        <dbReference type="ARBA" id="ARBA00022989"/>
    </source>
</evidence>
<keyword evidence="5 7" id="KW-0472">Membrane</keyword>
<sequence length="206" mass="22773">MKRATSIVVRCQPAKRNLADRFYRASQLSSAEVLEAGLGVEFIDIQQHFSCFVSNNNLQLSLFQLWPQGIRMNGVSGLRQRTTAPVSKNDNKDCTSHPTTPPVNPFVHNIDLGPYDKIKVYILTVVLLPLRLVAVFACLLIAYLLACIGTIGLSQEDLIQKPMTGWRSLVTGLAGDSAFGKWEETVKVQLLDMVSLPGFGENQIIL</sequence>
<gene>
    <name evidence="8" type="ORF">DGAL_LOCUS3231</name>
</gene>
<evidence type="ECO:0000256" key="7">
    <source>
        <dbReference type="SAM" id="Phobius"/>
    </source>
</evidence>
<dbReference type="PANTHER" id="PTHR23063:SF52">
    <property type="entry name" value="LYSOPHOSPHATIDYLCHOLINE ACYLTRANSFERASE"/>
    <property type="match status" value="1"/>
</dbReference>
<comment type="caution">
    <text evidence="8">The sequence shown here is derived from an EMBL/GenBank/DDBJ whole genome shotgun (WGS) entry which is preliminary data.</text>
</comment>
<evidence type="ECO:0000256" key="5">
    <source>
        <dbReference type="ARBA" id="ARBA00023136"/>
    </source>
</evidence>
<keyword evidence="3 7" id="KW-1133">Transmembrane helix</keyword>
<dbReference type="PANTHER" id="PTHR23063">
    <property type="entry name" value="PHOSPHOLIPID ACYLTRANSFERASE"/>
    <property type="match status" value="1"/>
</dbReference>
<keyword evidence="4" id="KW-0443">Lipid metabolism</keyword>
<keyword evidence="9" id="KW-1185">Reference proteome</keyword>
<dbReference type="GO" id="GO:0005783">
    <property type="term" value="C:endoplasmic reticulum"/>
    <property type="evidence" value="ECO:0007669"/>
    <property type="project" value="TreeGrafter"/>
</dbReference>
<organism evidence="8 9">
    <name type="scientific">Daphnia galeata</name>
    <dbReference type="NCBI Taxonomy" id="27404"/>
    <lineage>
        <taxon>Eukaryota</taxon>
        <taxon>Metazoa</taxon>
        <taxon>Ecdysozoa</taxon>
        <taxon>Arthropoda</taxon>
        <taxon>Crustacea</taxon>
        <taxon>Branchiopoda</taxon>
        <taxon>Diplostraca</taxon>
        <taxon>Cladocera</taxon>
        <taxon>Anomopoda</taxon>
        <taxon>Daphniidae</taxon>
        <taxon>Daphnia</taxon>
    </lineage>
</organism>
<evidence type="ECO:0000313" key="9">
    <source>
        <dbReference type="Proteomes" id="UP000789390"/>
    </source>
</evidence>
<accession>A0A8J2WGQ8</accession>
<evidence type="ECO:0000256" key="4">
    <source>
        <dbReference type="ARBA" id="ARBA00023098"/>
    </source>
</evidence>
<keyword evidence="2 7" id="KW-0812">Transmembrane</keyword>